<evidence type="ECO:0000313" key="5">
    <source>
        <dbReference type="Proteomes" id="UP001299608"/>
    </source>
</evidence>
<evidence type="ECO:0000256" key="1">
    <source>
        <dbReference type="SAM" id="MobiDB-lite"/>
    </source>
</evidence>
<evidence type="ECO:0000256" key="2">
    <source>
        <dbReference type="SAM" id="SignalP"/>
    </source>
</evidence>
<feature type="region of interest" description="Disordered" evidence="1">
    <location>
        <begin position="438"/>
        <end position="472"/>
    </location>
</feature>
<dbReference type="CDD" id="cd01465">
    <property type="entry name" value="vWA_subgroup"/>
    <property type="match status" value="1"/>
</dbReference>
<dbReference type="PANTHER" id="PTHR10579:SF43">
    <property type="entry name" value="ZINC FINGER (C3HC4-TYPE RING FINGER) FAMILY PROTEIN"/>
    <property type="match status" value="1"/>
</dbReference>
<dbReference type="RefSeq" id="WP_238053977.1">
    <property type="nucleotide sequence ID" value="NZ_JAKNGE010000067.1"/>
</dbReference>
<feature type="signal peptide" evidence="2">
    <location>
        <begin position="1"/>
        <end position="23"/>
    </location>
</feature>
<dbReference type="PROSITE" id="PS50234">
    <property type="entry name" value="VWFA"/>
    <property type="match status" value="1"/>
</dbReference>
<dbReference type="InterPro" id="IPR022156">
    <property type="entry name" value="Uncharacterised_YfbK_N"/>
</dbReference>
<dbReference type="AlphaFoldDB" id="A0AAW5CB09"/>
<feature type="domain" description="VWFA" evidence="3">
    <location>
        <begin position="193"/>
        <end position="371"/>
    </location>
</feature>
<protein>
    <submittedName>
        <fullName evidence="4">VWA domain-containing protein</fullName>
    </submittedName>
</protein>
<comment type="caution">
    <text evidence="4">The sequence shown here is derived from an EMBL/GenBank/DDBJ whole genome shotgun (WGS) entry which is preliminary data.</text>
</comment>
<dbReference type="Proteomes" id="UP001299608">
    <property type="component" value="Unassembled WGS sequence"/>
</dbReference>
<dbReference type="PANTHER" id="PTHR10579">
    <property type="entry name" value="CALCIUM-ACTIVATED CHLORIDE CHANNEL REGULATOR"/>
    <property type="match status" value="1"/>
</dbReference>
<organism evidence="4 5">
    <name type="scientific">Enterocloster aldenensis</name>
    <dbReference type="NCBI Taxonomy" id="358742"/>
    <lineage>
        <taxon>Bacteria</taxon>
        <taxon>Bacillati</taxon>
        <taxon>Bacillota</taxon>
        <taxon>Clostridia</taxon>
        <taxon>Lachnospirales</taxon>
        <taxon>Lachnospiraceae</taxon>
        <taxon>Enterocloster</taxon>
    </lineage>
</organism>
<keyword evidence="2" id="KW-0732">Signal</keyword>
<feature type="chain" id="PRO_5043487406" evidence="2">
    <location>
        <begin position="24"/>
        <end position="569"/>
    </location>
</feature>
<name>A0AAW5CB09_9FIRM</name>
<evidence type="ECO:0000313" key="4">
    <source>
        <dbReference type="EMBL" id="MCG4749444.1"/>
    </source>
</evidence>
<feature type="compositionally biased region" description="Basic and acidic residues" evidence="1">
    <location>
        <begin position="454"/>
        <end position="469"/>
    </location>
</feature>
<dbReference type="InterPro" id="IPR021908">
    <property type="entry name" value="YfbK_C"/>
</dbReference>
<dbReference type="Gene3D" id="3.40.50.410">
    <property type="entry name" value="von Willebrand factor, type A domain"/>
    <property type="match status" value="1"/>
</dbReference>
<reference evidence="4" key="1">
    <citation type="submission" date="2022-01" db="EMBL/GenBank/DDBJ databases">
        <title>Collection of gut derived symbiotic bacterial strains cultured from healthy donors.</title>
        <authorList>
            <person name="Lin H."/>
            <person name="Kohout C."/>
            <person name="Waligurski E."/>
            <person name="Pamer E.G."/>
        </authorList>
    </citation>
    <scope>NUCLEOTIDE SEQUENCE</scope>
    <source>
        <strain evidence="4">DFI.6.55</strain>
    </source>
</reference>
<dbReference type="EMBL" id="JAKNGE010000067">
    <property type="protein sequence ID" value="MCG4749444.1"/>
    <property type="molecule type" value="Genomic_DNA"/>
</dbReference>
<accession>A0AAW5CB09</accession>
<evidence type="ECO:0000259" key="3">
    <source>
        <dbReference type="PROSITE" id="PS50234"/>
    </source>
</evidence>
<dbReference type="Pfam" id="PF00092">
    <property type="entry name" value="VWA"/>
    <property type="match status" value="1"/>
</dbReference>
<dbReference type="SUPFAM" id="SSF53300">
    <property type="entry name" value="vWA-like"/>
    <property type="match status" value="1"/>
</dbReference>
<sequence>MKKCIRWMSLAAVVFAAAGVLWGCGSGAGREASATMAAQSPPAANTYAAKAAETMAAMEAAVPGPVMDDGSMPEDGEGSPMVAHNTEEYRYNPENPFMAVSGAPLSTFGADVDTASYANIRRMLLGGSPVPEDAVRIEEMLNYFYYDYPEPKEQEPFSVTTRLAECPWNQPHSLLQIGLQAKKLDEDALPASNLVFLLDVSGSMDAPDKLDLVKRAFLTMTENLKDGDSVSIVTYASSDKVVLDGASGSDRTRIMTAIENLEAGGSTAGSKGIKTAYELAEKHFIKGGNNRVILATDGDLNVGVTSEGGLTRLIQKKRKSGVFLSVLGFGTGNIKDNKMEALADNGNGQYAYIDSMAEARKVLMEEMGGTLFTVAKDVKFQVEFNPAKVKGYRLIGYENRVMADQDFDDDTKDGGEIGAGHRVTALYEIIPAGSADALPSPSLKYQQAAGTAADKTDDGTDHESDRETAEAPSFNDEWLTVKIRYKDPDSDKSSLLEYPVKDDCYYSEMPEDMDFASCVAETGLLLKHSEYAGDASYGSIIGRLQDMKRVKEDDYSGEFLYLVKRVAGY</sequence>
<proteinExistence type="predicted"/>
<dbReference type="Pfam" id="PF12034">
    <property type="entry name" value="YfbK_C"/>
    <property type="match status" value="1"/>
</dbReference>
<dbReference type="InterPro" id="IPR051266">
    <property type="entry name" value="CLCR"/>
</dbReference>
<dbReference type="SMART" id="SM00327">
    <property type="entry name" value="VWA"/>
    <property type="match status" value="1"/>
</dbReference>
<gene>
    <name evidence="4" type="ORF">L0N08_29005</name>
</gene>
<dbReference type="Pfam" id="PF12450">
    <property type="entry name" value="vWF_A"/>
    <property type="match status" value="1"/>
</dbReference>
<dbReference type="InterPro" id="IPR036465">
    <property type="entry name" value="vWFA_dom_sf"/>
</dbReference>
<dbReference type="InterPro" id="IPR002035">
    <property type="entry name" value="VWF_A"/>
</dbReference>